<keyword evidence="3" id="KW-1185">Reference proteome</keyword>
<proteinExistence type="predicted"/>
<dbReference type="EMBL" id="JAVREL010000006">
    <property type="protein sequence ID" value="MDT0343605.1"/>
    <property type="molecule type" value="Genomic_DNA"/>
</dbReference>
<dbReference type="InterPro" id="IPR025870">
    <property type="entry name" value="Glyoxalase-like_dom"/>
</dbReference>
<dbReference type="RefSeq" id="WP_311704741.1">
    <property type="nucleotide sequence ID" value="NZ_JAVREL010000006.1"/>
</dbReference>
<dbReference type="Gene3D" id="3.10.180.10">
    <property type="entry name" value="2,3-Dihydroxybiphenyl 1,2-Dioxygenase, domain 1"/>
    <property type="match status" value="1"/>
</dbReference>
<evidence type="ECO:0000313" key="2">
    <source>
        <dbReference type="EMBL" id="MDT0343605.1"/>
    </source>
</evidence>
<name>A0ABU2MQ19_9ACTN</name>
<dbReference type="Pfam" id="PF13468">
    <property type="entry name" value="Glyoxalase_3"/>
    <property type="match status" value="1"/>
</dbReference>
<dbReference type="Proteomes" id="UP001183246">
    <property type="component" value="Unassembled WGS sequence"/>
</dbReference>
<dbReference type="InterPro" id="IPR029068">
    <property type="entry name" value="Glyas_Bleomycin-R_OHBP_Dase"/>
</dbReference>
<protein>
    <submittedName>
        <fullName evidence="2">VOC family protein</fullName>
    </submittedName>
</protein>
<gene>
    <name evidence="2" type="ORF">RM590_13430</name>
</gene>
<sequence>MRIDHVIIGSRTLVEIRDLLRDTHGFGLVEGSAHEDGTKGWLVPFDSPDVQYLEVLVPGDQRQLTADAFGTYFLEATADGPAFLGWAVHTEEIEKDAARVAELTGADPKLLQGESVRADGRRFPWAEAAFELAWRSPSRPFFLRYGNTEARRERVPGDLVRAGHRTTPLAYAGIAVGTAGLDLAAWCGGHELPVTQRPSTRECVEAVRITTGAGTTTLELPC</sequence>
<organism evidence="2 3">
    <name type="scientific">Streptomyces litchfieldiae</name>
    <dbReference type="NCBI Taxonomy" id="3075543"/>
    <lineage>
        <taxon>Bacteria</taxon>
        <taxon>Bacillati</taxon>
        <taxon>Actinomycetota</taxon>
        <taxon>Actinomycetes</taxon>
        <taxon>Kitasatosporales</taxon>
        <taxon>Streptomycetaceae</taxon>
        <taxon>Streptomyces</taxon>
    </lineage>
</organism>
<reference evidence="3" key="1">
    <citation type="submission" date="2023-07" db="EMBL/GenBank/DDBJ databases">
        <title>30 novel species of actinomycetes from the DSMZ collection.</title>
        <authorList>
            <person name="Nouioui I."/>
        </authorList>
    </citation>
    <scope>NUCLEOTIDE SEQUENCE [LARGE SCALE GENOMIC DNA]</scope>
    <source>
        <strain evidence="3">DSM 44938</strain>
    </source>
</reference>
<evidence type="ECO:0000259" key="1">
    <source>
        <dbReference type="Pfam" id="PF13468"/>
    </source>
</evidence>
<dbReference type="SUPFAM" id="SSF54593">
    <property type="entry name" value="Glyoxalase/Bleomycin resistance protein/Dihydroxybiphenyl dioxygenase"/>
    <property type="match status" value="1"/>
</dbReference>
<feature type="domain" description="Glyoxalase-like" evidence="1">
    <location>
        <begin position="3"/>
        <end position="176"/>
    </location>
</feature>
<comment type="caution">
    <text evidence="2">The sequence shown here is derived from an EMBL/GenBank/DDBJ whole genome shotgun (WGS) entry which is preliminary data.</text>
</comment>
<evidence type="ECO:0000313" key="3">
    <source>
        <dbReference type="Proteomes" id="UP001183246"/>
    </source>
</evidence>
<accession>A0ABU2MQ19</accession>